<keyword evidence="2" id="KW-1185">Reference proteome</keyword>
<dbReference type="AlphaFoldDB" id="L9WKE6"/>
<evidence type="ECO:0000313" key="2">
    <source>
        <dbReference type="Proteomes" id="UP000011690"/>
    </source>
</evidence>
<protein>
    <submittedName>
        <fullName evidence="1">Uncharacterized protein</fullName>
    </submittedName>
</protein>
<evidence type="ECO:0000313" key="1">
    <source>
        <dbReference type="EMBL" id="ELY49955.1"/>
    </source>
</evidence>
<comment type="caution">
    <text evidence="1">The sequence shown here is derived from an EMBL/GenBank/DDBJ whole genome shotgun (WGS) entry which is preliminary data.</text>
</comment>
<accession>L9WKE6</accession>
<name>L9WKE6_9EURY</name>
<dbReference type="Pfam" id="PF26459">
    <property type="entry name" value="DUF8138"/>
    <property type="match status" value="1"/>
</dbReference>
<organism evidence="1 2">
    <name type="scientific">Natronorubrum bangense JCM 10635</name>
    <dbReference type="NCBI Taxonomy" id="1227500"/>
    <lineage>
        <taxon>Archaea</taxon>
        <taxon>Methanobacteriati</taxon>
        <taxon>Methanobacteriota</taxon>
        <taxon>Stenosarchaea group</taxon>
        <taxon>Halobacteria</taxon>
        <taxon>Halobacteriales</taxon>
        <taxon>Natrialbaceae</taxon>
        <taxon>Natronorubrum</taxon>
    </lineage>
</organism>
<reference evidence="1 2" key="1">
    <citation type="journal article" date="2014" name="PLoS Genet.">
        <title>Phylogenetically driven sequencing of extremely halophilic archaea reveals strategies for static and dynamic osmo-response.</title>
        <authorList>
            <person name="Becker E.A."/>
            <person name="Seitzer P.M."/>
            <person name="Tritt A."/>
            <person name="Larsen D."/>
            <person name="Krusor M."/>
            <person name="Yao A.I."/>
            <person name="Wu D."/>
            <person name="Madern D."/>
            <person name="Eisen J.A."/>
            <person name="Darling A.E."/>
            <person name="Facciotti M.T."/>
        </authorList>
    </citation>
    <scope>NUCLEOTIDE SEQUENCE [LARGE SCALE GENOMIC DNA]</scope>
    <source>
        <strain evidence="1 2">JCM 10635</strain>
    </source>
</reference>
<gene>
    <name evidence="1" type="ORF">C494_08090</name>
</gene>
<dbReference type="Proteomes" id="UP000011690">
    <property type="component" value="Unassembled WGS sequence"/>
</dbReference>
<dbReference type="EMBL" id="AOHY01000016">
    <property type="protein sequence ID" value="ELY49955.1"/>
    <property type="molecule type" value="Genomic_DNA"/>
</dbReference>
<dbReference type="PATRIC" id="fig|1227500.6.peg.1629"/>
<dbReference type="eggNOG" id="arCOG11915">
    <property type="taxonomic scope" value="Archaea"/>
</dbReference>
<dbReference type="InterPro" id="IPR058451">
    <property type="entry name" value="DUF8138"/>
</dbReference>
<proteinExistence type="predicted"/>
<sequence length="116" mass="12917">MSSNISERRWLLEELELALVVELEELEPPLEPEDELEVEYFVEPLVLEGCLTSVPKSVQFEHTSNFAPSTLIVFGDDVSAPHISHWTIPDTISRRVINHAGAPEQGDGGYSSADQE</sequence>